<evidence type="ECO:0000313" key="3">
    <source>
        <dbReference type="Proteomes" id="UP000195024"/>
    </source>
</evidence>
<dbReference type="Proteomes" id="UP000195024">
    <property type="component" value="Unassembled WGS sequence"/>
</dbReference>
<protein>
    <submittedName>
        <fullName evidence="2">Uncharacterized protein</fullName>
    </submittedName>
</protein>
<evidence type="ECO:0000313" key="4">
    <source>
        <dbReference type="Proteomes" id="UP000321175"/>
    </source>
</evidence>
<sequence length="208" mass="23296">MKKIVLLIGMFILGGAFFTINVNAEADNSHPVSTNGNRLRYNTPYRLRDKNLPHRNPVTFEAWASYDYAIFGHYTRPGYRGGTPIIIESTTGKTGFIDSNDPIAIRSTSSNWGGWVYWDVTNSYLANSVWFTNRRVPIGHLVGNSRDRSVGIGGMTFSSNLGFPLPTYLELGGSDANKPWMTFRTVTQNQLIMPPINVRRTPFLLTDA</sequence>
<dbReference type="RefSeq" id="WP_071865978.1">
    <property type="nucleotide sequence ID" value="NZ_BJWA01000003.1"/>
</dbReference>
<evidence type="ECO:0000313" key="1">
    <source>
        <dbReference type="EMBL" id="GEL79508.1"/>
    </source>
</evidence>
<gene>
    <name evidence="2" type="ORF">A5802_000451</name>
    <name evidence="1" type="ORF">EMU01_06520</name>
</gene>
<dbReference type="EMBL" id="NGMS01000001">
    <property type="protein sequence ID" value="OTP26734.1"/>
    <property type="molecule type" value="Genomic_DNA"/>
</dbReference>
<dbReference type="EMBL" id="BJWA01000003">
    <property type="protein sequence ID" value="GEL79508.1"/>
    <property type="molecule type" value="Genomic_DNA"/>
</dbReference>
<name>A0A1L8V444_ENTMU</name>
<proteinExistence type="predicted"/>
<accession>A0A1L8V444</accession>
<reference evidence="2 3" key="1">
    <citation type="submission" date="2017-05" db="EMBL/GenBank/DDBJ databases">
        <title>The Genome Sequence of Enterococcus mundtii 6B1_DIV0119.</title>
        <authorList>
            <consortium name="The Broad Institute Genomics Platform"/>
            <consortium name="The Broad Institute Genomic Center for Infectious Diseases"/>
            <person name="Earl A."/>
            <person name="Manson A."/>
            <person name="Schwartman J."/>
            <person name="Gilmore M."/>
            <person name="Abouelleil A."/>
            <person name="Cao P."/>
            <person name="Chapman S."/>
            <person name="Cusick C."/>
            <person name="Shea T."/>
            <person name="Young S."/>
            <person name="Neafsey D."/>
            <person name="Nusbaum C."/>
            <person name="Birren B."/>
        </authorList>
    </citation>
    <scope>NUCLEOTIDE SEQUENCE [LARGE SCALE GENOMIC DNA]</scope>
    <source>
        <strain evidence="2 3">6B1_DIV0119</strain>
    </source>
</reference>
<comment type="caution">
    <text evidence="2">The sequence shown here is derived from an EMBL/GenBank/DDBJ whole genome shotgun (WGS) entry which is preliminary data.</text>
</comment>
<keyword evidence="4" id="KW-1185">Reference proteome</keyword>
<dbReference type="AlphaFoldDB" id="A0A1L8V444"/>
<organism evidence="2 3">
    <name type="scientific">Enterococcus mundtii</name>
    <dbReference type="NCBI Taxonomy" id="53346"/>
    <lineage>
        <taxon>Bacteria</taxon>
        <taxon>Bacillati</taxon>
        <taxon>Bacillota</taxon>
        <taxon>Bacilli</taxon>
        <taxon>Lactobacillales</taxon>
        <taxon>Enterococcaceae</taxon>
        <taxon>Enterococcus</taxon>
    </lineage>
</organism>
<dbReference type="GeneID" id="60998779"/>
<evidence type="ECO:0000313" key="2">
    <source>
        <dbReference type="EMBL" id="OTP26734.1"/>
    </source>
</evidence>
<dbReference type="Proteomes" id="UP000321175">
    <property type="component" value="Unassembled WGS sequence"/>
</dbReference>
<reference evidence="1 4" key="2">
    <citation type="submission" date="2019-07" db="EMBL/GenBank/DDBJ databases">
        <title>Whole genome shotgun sequence of Enterococcus mundtii NBRC 100490.</title>
        <authorList>
            <person name="Hosoyama A."/>
            <person name="Uohara A."/>
            <person name="Ohji S."/>
            <person name="Ichikawa N."/>
        </authorList>
    </citation>
    <scope>NUCLEOTIDE SEQUENCE [LARGE SCALE GENOMIC DNA]</scope>
    <source>
        <strain evidence="1 4">NBRC 100490</strain>
    </source>
</reference>